<organism evidence="3 4">
    <name type="scientific">Gimesia fumaroli</name>
    <dbReference type="NCBI Taxonomy" id="2527976"/>
    <lineage>
        <taxon>Bacteria</taxon>
        <taxon>Pseudomonadati</taxon>
        <taxon>Planctomycetota</taxon>
        <taxon>Planctomycetia</taxon>
        <taxon>Planctomycetales</taxon>
        <taxon>Planctomycetaceae</taxon>
        <taxon>Gimesia</taxon>
    </lineage>
</organism>
<evidence type="ECO:0008006" key="5">
    <source>
        <dbReference type="Google" id="ProtNLM"/>
    </source>
</evidence>
<name>A0A518IEK4_9PLAN</name>
<dbReference type="Proteomes" id="UP000318313">
    <property type="component" value="Chromosome"/>
</dbReference>
<feature type="signal peptide" evidence="2">
    <location>
        <begin position="1"/>
        <end position="24"/>
    </location>
</feature>
<keyword evidence="4" id="KW-1185">Reference proteome</keyword>
<accession>A0A518IEK4</accession>
<feature type="chain" id="PRO_5021986212" description="Stigma-specific protein, Stig1" evidence="2">
    <location>
        <begin position="25"/>
        <end position="199"/>
    </location>
</feature>
<evidence type="ECO:0000313" key="4">
    <source>
        <dbReference type="Proteomes" id="UP000318313"/>
    </source>
</evidence>
<evidence type="ECO:0000313" key="3">
    <source>
        <dbReference type="EMBL" id="QDV51532.1"/>
    </source>
</evidence>
<dbReference type="AlphaFoldDB" id="A0A518IEK4"/>
<evidence type="ECO:0000256" key="2">
    <source>
        <dbReference type="SAM" id="SignalP"/>
    </source>
</evidence>
<protein>
    <recommendedName>
        <fullName evidence="5">Stigma-specific protein, Stig1</fullName>
    </recommendedName>
</protein>
<gene>
    <name evidence="3" type="ORF">Enr17x_35880</name>
</gene>
<proteinExistence type="predicted"/>
<feature type="region of interest" description="Disordered" evidence="1">
    <location>
        <begin position="174"/>
        <end position="199"/>
    </location>
</feature>
<dbReference type="RefSeq" id="WP_145310811.1">
    <property type="nucleotide sequence ID" value="NZ_CP037452.1"/>
</dbReference>
<evidence type="ECO:0000256" key="1">
    <source>
        <dbReference type="SAM" id="MobiDB-lite"/>
    </source>
</evidence>
<dbReference type="EMBL" id="CP037452">
    <property type="protein sequence ID" value="QDV51532.1"/>
    <property type="molecule type" value="Genomic_DNA"/>
</dbReference>
<reference evidence="3 4" key="1">
    <citation type="submission" date="2019-03" db="EMBL/GenBank/DDBJ databases">
        <title>Deep-cultivation of Planctomycetes and their phenomic and genomic characterization uncovers novel biology.</title>
        <authorList>
            <person name="Wiegand S."/>
            <person name="Jogler M."/>
            <person name="Boedeker C."/>
            <person name="Pinto D."/>
            <person name="Vollmers J."/>
            <person name="Rivas-Marin E."/>
            <person name="Kohn T."/>
            <person name="Peeters S.H."/>
            <person name="Heuer A."/>
            <person name="Rast P."/>
            <person name="Oberbeckmann S."/>
            <person name="Bunk B."/>
            <person name="Jeske O."/>
            <person name="Meyerdierks A."/>
            <person name="Storesund J.E."/>
            <person name="Kallscheuer N."/>
            <person name="Luecker S."/>
            <person name="Lage O.M."/>
            <person name="Pohl T."/>
            <person name="Merkel B.J."/>
            <person name="Hornburger P."/>
            <person name="Mueller R.-W."/>
            <person name="Bruemmer F."/>
            <person name="Labrenz M."/>
            <person name="Spormann A.M."/>
            <person name="Op den Camp H."/>
            <person name="Overmann J."/>
            <person name="Amann R."/>
            <person name="Jetten M.S.M."/>
            <person name="Mascher T."/>
            <person name="Medema M.H."/>
            <person name="Devos D.P."/>
            <person name="Kaster A.-K."/>
            <person name="Ovreas L."/>
            <person name="Rohde M."/>
            <person name="Galperin M.Y."/>
            <person name="Jogler C."/>
        </authorList>
    </citation>
    <scope>NUCLEOTIDE SEQUENCE [LARGE SCALE GENOMIC DNA]</scope>
    <source>
        <strain evidence="3 4">Enr17</strain>
    </source>
</reference>
<keyword evidence="2" id="KW-0732">Signal</keyword>
<dbReference type="KEGG" id="gfm:Enr17x_35880"/>
<sequence length="199" mass="21212" precursor="true">MKRLCTTLAICLAAMVMVSDQADASDYSTMTAAPEVKTAFFQPRPGGVVDVLTSPFRALTGNTSYRGRQQAYAPYYGQSNYRSPSGTTCVNGRCYTTSGYGNSCANGNCPTGSCTTGNCAAGACTTGNCGTGYSYGNCPGGNCGTTRYQTLPFQTYTGYRGVNQGSVQPYSTYRPVSQPVYRPSVPSRTNSIRNDPFFR</sequence>
<dbReference type="OrthoDB" id="291467at2"/>